<dbReference type="InterPro" id="IPR049435">
    <property type="entry name" value="Cas_Cas6_C"/>
</dbReference>
<dbReference type="InterPro" id="IPR045747">
    <property type="entry name" value="CRISPR-assoc_prot_Cas6_N_sf"/>
</dbReference>
<dbReference type="PANTHER" id="PTHR36984">
    <property type="entry name" value="CRISPR-ASSOCIATED ENDORIBONUCLEASE CAS6 1"/>
    <property type="match status" value="1"/>
</dbReference>
<dbReference type="NCBIfam" id="TIGR01877">
    <property type="entry name" value="cas_cas6"/>
    <property type="match status" value="1"/>
</dbReference>
<evidence type="ECO:0000313" key="6">
    <source>
        <dbReference type="EMBL" id="MFC7193137.1"/>
    </source>
</evidence>
<reference evidence="7" key="2">
    <citation type="journal article" date="2019" name="Int. J. Syst. Evol. Microbiol.">
        <title>The Global Catalogue of Microorganisms (GCM) 10K type strain sequencing project: providing services to taxonomists for standard genome sequencing and annotation.</title>
        <authorList>
            <consortium name="The Broad Institute Genomics Platform"/>
            <consortium name="The Broad Institute Genome Sequencing Center for Infectious Disease"/>
            <person name="Wu L."/>
            <person name="Ma J."/>
        </authorList>
    </citation>
    <scope>NUCLEOTIDE SEQUENCE [LARGE SCALE GENOMIC DNA]</scope>
    <source>
        <strain evidence="7">RDMS1</strain>
    </source>
</reference>
<dbReference type="GeneID" id="76202617"/>
<dbReference type="GO" id="GO:0051607">
    <property type="term" value="P:defense response to virus"/>
    <property type="evidence" value="ECO:0007669"/>
    <property type="project" value="UniProtKB-KW"/>
</dbReference>
<dbReference type="Pfam" id="PF01881">
    <property type="entry name" value="Cas_Cas6_C"/>
    <property type="match status" value="1"/>
</dbReference>
<dbReference type="CDD" id="cd21140">
    <property type="entry name" value="Cas6_I-like"/>
    <property type="match status" value="1"/>
</dbReference>
<dbReference type="InterPro" id="IPR010156">
    <property type="entry name" value="CRISPR-assoc_prot_Cas6"/>
</dbReference>
<accession>A0ABD5YXL8</accession>
<comment type="caution">
    <text evidence="6">The sequence shown here is derived from an EMBL/GenBank/DDBJ whole genome shotgun (WGS) entry which is preliminary data.</text>
</comment>
<dbReference type="EMBL" id="JBHTAX010000006">
    <property type="protein sequence ID" value="MFC7192859.1"/>
    <property type="molecule type" value="Genomic_DNA"/>
</dbReference>
<sequence length="243" mass="28451">MRCLIKLRAEQDQAYQSAYHTKLQGFLYRTLENAGYDFIHREKPFKFVSFSNIFPPKDMSEGDVRTWIVASPHEHLVEQFADAISEYDTVAVGDQRYTVKYTSVFDLTPQENGTLQTGTPIVVRIPASRCEEYGIAAEYDDVYWRLEHPLDAFKQELERNLAAKYRRYYDKEPPERPYFTNWTPQKEIAVPLHYEDSVVQTIATTWRLDYECRTRSMYRLVKLAYCAGLGELNTTGFGFMNEL</sequence>
<evidence type="ECO:0000313" key="5">
    <source>
        <dbReference type="EMBL" id="MFC7192859.1"/>
    </source>
</evidence>
<evidence type="ECO:0000313" key="7">
    <source>
        <dbReference type="Proteomes" id="UP001596417"/>
    </source>
</evidence>
<keyword evidence="7" id="KW-1185">Reference proteome</keyword>
<evidence type="ECO:0000256" key="3">
    <source>
        <dbReference type="ARBA" id="ARBA00023118"/>
    </source>
</evidence>
<gene>
    <name evidence="6" type="primary">cas6</name>
    <name evidence="5" type="ORF">ACFQL7_25640</name>
    <name evidence="6" type="ORF">ACFQL7_27390</name>
</gene>
<dbReference type="AlphaFoldDB" id="A0ABD5YXL8"/>
<dbReference type="Proteomes" id="UP001596417">
    <property type="component" value="Unassembled WGS sequence"/>
</dbReference>
<protein>
    <submittedName>
        <fullName evidence="6">CRISPR-associated endoribonuclease Cas6</fullName>
    </submittedName>
</protein>
<keyword evidence="2" id="KW-0694">RNA-binding</keyword>
<reference evidence="6" key="3">
    <citation type="submission" date="2024-09" db="EMBL/GenBank/DDBJ databases">
        <authorList>
            <person name="Sun Q."/>
        </authorList>
    </citation>
    <scope>NUCLEOTIDE SEQUENCE</scope>
    <source>
        <strain evidence="6">NBRC 107106</strain>
    </source>
</reference>
<dbReference type="PANTHER" id="PTHR36984:SF1">
    <property type="entry name" value="CRISPR-ASSOCIATED ENDORIBONUCLEASE CAS6 1"/>
    <property type="match status" value="1"/>
</dbReference>
<evidence type="ECO:0000256" key="1">
    <source>
        <dbReference type="ARBA" id="ARBA00005937"/>
    </source>
</evidence>
<dbReference type="GO" id="GO:0003723">
    <property type="term" value="F:RNA binding"/>
    <property type="evidence" value="ECO:0007669"/>
    <property type="project" value="UniProtKB-KW"/>
</dbReference>
<feature type="domain" description="CRISPR associated protein Cas6 C-terminal" evidence="4">
    <location>
        <begin position="114"/>
        <end position="241"/>
    </location>
</feature>
<organism evidence="6 7">
    <name type="scientific">Halocatena marina</name>
    <dbReference type="NCBI Taxonomy" id="2934937"/>
    <lineage>
        <taxon>Archaea</taxon>
        <taxon>Methanobacteriati</taxon>
        <taxon>Methanobacteriota</taxon>
        <taxon>Stenosarchaea group</taxon>
        <taxon>Halobacteria</taxon>
        <taxon>Halobacteriales</taxon>
        <taxon>Natronomonadaceae</taxon>
        <taxon>Halocatena</taxon>
    </lineage>
</organism>
<evidence type="ECO:0000256" key="2">
    <source>
        <dbReference type="ARBA" id="ARBA00022884"/>
    </source>
</evidence>
<comment type="similarity">
    <text evidence="1">Belongs to the CRISPR-associated protein Cas6/Cse3/CasE family.</text>
</comment>
<dbReference type="Gene3D" id="3.30.70.1890">
    <property type="match status" value="1"/>
</dbReference>
<name>A0ABD5YXL8_9EURY</name>
<reference evidence="6" key="1">
    <citation type="journal article" date="2014" name="Int. J. Syst. Evol. Microbiol.">
        <title>Complete genome sequence of Corynebacterium casei LMG S-19264T (=DSM 44701T), isolated from a smear-ripened cheese.</title>
        <authorList>
            <consortium name="US DOE Joint Genome Institute (JGI-PGF)"/>
            <person name="Walter F."/>
            <person name="Albersmeier A."/>
            <person name="Kalinowski J."/>
            <person name="Ruckert C."/>
        </authorList>
    </citation>
    <scope>NUCLEOTIDE SEQUENCE [LARGE SCALE GENOMIC DNA]</scope>
    <source>
        <strain evidence="6">NBRC 107106</strain>
    </source>
</reference>
<dbReference type="EMBL" id="JBHTAX010000006">
    <property type="protein sequence ID" value="MFC7193137.1"/>
    <property type="molecule type" value="Genomic_DNA"/>
</dbReference>
<keyword evidence="3" id="KW-0051">Antiviral defense</keyword>
<dbReference type="RefSeq" id="WP_248910486.1">
    <property type="nucleotide sequence ID" value="NZ_CP109982.1"/>
</dbReference>
<proteinExistence type="inferred from homology"/>
<dbReference type="Gene3D" id="3.30.70.1900">
    <property type="match status" value="1"/>
</dbReference>
<evidence type="ECO:0000259" key="4">
    <source>
        <dbReference type="Pfam" id="PF01881"/>
    </source>
</evidence>